<comment type="similarity">
    <text evidence="4">Belongs to the secreted LysM effector family.</text>
</comment>
<dbReference type="Gene3D" id="3.10.350.10">
    <property type="entry name" value="LysM domain"/>
    <property type="match status" value="2"/>
</dbReference>
<dbReference type="PANTHER" id="PTHR34997">
    <property type="entry name" value="AM15"/>
    <property type="match status" value="1"/>
</dbReference>
<feature type="signal peptide" evidence="5">
    <location>
        <begin position="1"/>
        <end position="20"/>
    </location>
</feature>
<evidence type="ECO:0000259" key="6">
    <source>
        <dbReference type="PROSITE" id="PS51782"/>
    </source>
</evidence>
<organism evidence="7 8">
    <name type="scientific">Colletotrichum sojae</name>
    <dbReference type="NCBI Taxonomy" id="2175907"/>
    <lineage>
        <taxon>Eukaryota</taxon>
        <taxon>Fungi</taxon>
        <taxon>Dikarya</taxon>
        <taxon>Ascomycota</taxon>
        <taxon>Pezizomycotina</taxon>
        <taxon>Sordariomycetes</taxon>
        <taxon>Hypocreomycetidae</taxon>
        <taxon>Glomerellales</taxon>
        <taxon>Glomerellaceae</taxon>
        <taxon>Colletotrichum</taxon>
        <taxon>Colletotrichum orchidearum species complex</taxon>
    </lineage>
</organism>
<proteinExistence type="inferred from homology"/>
<evidence type="ECO:0000256" key="5">
    <source>
        <dbReference type="SAM" id="SignalP"/>
    </source>
</evidence>
<dbReference type="InterPro" id="IPR052210">
    <property type="entry name" value="LysM1-like"/>
</dbReference>
<evidence type="ECO:0000256" key="2">
    <source>
        <dbReference type="ARBA" id="ARBA00022729"/>
    </source>
</evidence>
<accession>A0A8H6MK29</accession>
<keyword evidence="3" id="KW-0843">Virulence</keyword>
<gene>
    <name evidence="7" type="ORF">CSOJ01_14247</name>
</gene>
<evidence type="ECO:0000256" key="1">
    <source>
        <dbReference type="ARBA" id="ARBA00022669"/>
    </source>
</evidence>
<evidence type="ECO:0000313" key="8">
    <source>
        <dbReference type="Proteomes" id="UP000652219"/>
    </source>
</evidence>
<protein>
    <submittedName>
        <fullName evidence="7">LysM domain-containing protein-like protein 5</fullName>
    </submittedName>
</protein>
<dbReference type="CDD" id="cd00118">
    <property type="entry name" value="LysM"/>
    <property type="match status" value="1"/>
</dbReference>
<dbReference type="GO" id="GO:0008061">
    <property type="term" value="F:chitin binding"/>
    <property type="evidence" value="ECO:0007669"/>
    <property type="project" value="UniProtKB-KW"/>
</dbReference>
<keyword evidence="2 5" id="KW-0732">Signal</keyword>
<feature type="chain" id="PRO_5034849828" evidence="5">
    <location>
        <begin position="21"/>
        <end position="354"/>
    </location>
</feature>
<dbReference type="PANTHER" id="PTHR34997:SF2">
    <property type="entry name" value="LYSM DOMAIN-CONTAINING PROTEIN-RELATED"/>
    <property type="match status" value="1"/>
</dbReference>
<keyword evidence="8" id="KW-1185">Reference proteome</keyword>
<dbReference type="AlphaFoldDB" id="A0A8H6MK29"/>
<dbReference type="InterPro" id="IPR036779">
    <property type="entry name" value="LysM_dom_sf"/>
</dbReference>
<dbReference type="InterPro" id="IPR055560">
    <property type="entry name" value="DUF7136"/>
</dbReference>
<name>A0A8H6MK29_9PEZI</name>
<comment type="caution">
    <text evidence="7">The sequence shown here is derived from an EMBL/GenBank/DDBJ whole genome shotgun (WGS) entry which is preliminary data.</text>
</comment>
<evidence type="ECO:0000256" key="4">
    <source>
        <dbReference type="ARBA" id="ARBA00044955"/>
    </source>
</evidence>
<dbReference type="Pfam" id="PF01476">
    <property type="entry name" value="LysM"/>
    <property type="match status" value="1"/>
</dbReference>
<sequence>MLLCFFSFLIAFCLVALAQAERRLPADLQVDILFPRNETYAPTQRFPIVVGIQNLDAVWPLNTMILYLDVLSLEAHRKKEESLWQQAYLGISSGMFPDKVGPDPPRQFLYYPTINMTNGTTDQMVLRWAVTIQKRCYGNSSHEDGGYGWDSGAGLDTYRQIIFSTAPGGQSPDVAATLDACPEGGENTTATIRVTGMGSTGNFQEHCPIFDPGVHPTRCAYRDVAQEVAANVSADIMKRIGCDDGTWQNITAPTGVTVAQLAAWNTQIGGGACTGIWAGYNICTGVIGGTPTPQPIQDGMMGNCKRFHFVQPGQNCDIISRQYGITVASFIRWNPAAGANCQGLWAQTYACVGL</sequence>
<dbReference type="PROSITE" id="PS51782">
    <property type="entry name" value="LYSM"/>
    <property type="match status" value="1"/>
</dbReference>
<dbReference type="InterPro" id="IPR018392">
    <property type="entry name" value="LysM"/>
</dbReference>
<feature type="domain" description="LysM" evidence="6">
    <location>
        <begin position="306"/>
        <end position="352"/>
    </location>
</feature>
<dbReference type="Pfam" id="PF23584">
    <property type="entry name" value="DUF7136"/>
    <property type="match status" value="1"/>
</dbReference>
<evidence type="ECO:0000313" key="7">
    <source>
        <dbReference type="EMBL" id="KAF6792018.1"/>
    </source>
</evidence>
<keyword evidence="1" id="KW-0147">Chitin-binding</keyword>
<evidence type="ECO:0000256" key="3">
    <source>
        <dbReference type="ARBA" id="ARBA00023026"/>
    </source>
</evidence>
<reference evidence="7 8" key="1">
    <citation type="journal article" date="2020" name="Phytopathology">
        <title>Genome Sequence Resources of Colletotrichum truncatum, C. plurivorum, C. musicola, and C. sojae: Four Species Pathogenic to Soybean (Glycine max).</title>
        <authorList>
            <person name="Rogerio F."/>
            <person name="Boufleur T.R."/>
            <person name="Ciampi-Guillardi M."/>
            <person name="Sukno S.A."/>
            <person name="Thon M.R."/>
            <person name="Massola Junior N.S."/>
            <person name="Baroncelli R."/>
        </authorList>
    </citation>
    <scope>NUCLEOTIDE SEQUENCE [LARGE SCALE GENOMIC DNA]</scope>
    <source>
        <strain evidence="7 8">LFN0009</strain>
    </source>
</reference>
<dbReference type="Proteomes" id="UP000652219">
    <property type="component" value="Unassembled WGS sequence"/>
</dbReference>
<dbReference type="SUPFAM" id="SSF54106">
    <property type="entry name" value="LysM domain"/>
    <property type="match status" value="1"/>
</dbReference>
<dbReference type="EMBL" id="WIGN01000465">
    <property type="protein sequence ID" value="KAF6792018.1"/>
    <property type="molecule type" value="Genomic_DNA"/>
</dbReference>